<evidence type="ECO:0000313" key="4">
    <source>
        <dbReference type="Proteomes" id="UP000308549"/>
    </source>
</evidence>
<feature type="region of interest" description="Disordered" evidence="1">
    <location>
        <begin position="257"/>
        <end position="327"/>
    </location>
</feature>
<feature type="compositionally biased region" description="Polar residues" evidence="1">
    <location>
        <begin position="283"/>
        <end position="292"/>
    </location>
</feature>
<dbReference type="Proteomes" id="UP000308549">
    <property type="component" value="Unassembled WGS sequence"/>
</dbReference>
<dbReference type="AlphaFoldDB" id="A0A4U0U6E2"/>
<proteinExistence type="predicted"/>
<dbReference type="EMBL" id="NAJL01000010">
    <property type="protein sequence ID" value="TKA30760.1"/>
    <property type="molecule type" value="Genomic_DNA"/>
</dbReference>
<feature type="compositionally biased region" description="Polar residues" evidence="1">
    <location>
        <begin position="183"/>
        <end position="194"/>
    </location>
</feature>
<gene>
    <name evidence="3" type="ORF">B0A50_02480</name>
</gene>
<feature type="region of interest" description="Disordered" evidence="1">
    <location>
        <begin position="179"/>
        <end position="218"/>
    </location>
</feature>
<evidence type="ECO:0000313" key="3">
    <source>
        <dbReference type="EMBL" id="TKA30760.1"/>
    </source>
</evidence>
<accession>A0A4U0U6E2</accession>
<organism evidence="3 4">
    <name type="scientific">Salinomyces thailandicus</name>
    <dbReference type="NCBI Taxonomy" id="706561"/>
    <lineage>
        <taxon>Eukaryota</taxon>
        <taxon>Fungi</taxon>
        <taxon>Dikarya</taxon>
        <taxon>Ascomycota</taxon>
        <taxon>Pezizomycotina</taxon>
        <taxon>Dothideomycetes</taxon>
        <taxon>Dothideomycetidae</taxon>
        <taxon>Mycosphaerellales</taxon>
        <taxon>Teratosphaeriaceae</taxon>
        <taxon>Salinomyces</taxon>
    </lineage>
</organism>
<evidence type="ECO:0000259" key="2">
    <source>
        <dbReference type="Pfam" id="PF23155"/>
    </source>
</evidence>
<sequence length="327" mass="36006">MYKTTHMTNVTPLPPSIAREVAVRFLHDHVEMIELNPLVLRHQLTTPPPNATEEEQADWTWYEITDEISYLPGGYAKSEVTYKGGFYDLDDGLQTHVFAPAGVDIKGLWRVGGNMPGESPESSEPGVETPKDGLYLREDVELKCNIFLTSFVKRNLKKSHTKLVDDLVAKANDPEYLKGKEASISSTPSGTSLQKEAASGFAEGPSSPQSPTTAIKRVSAQSDEACACQGSSHHVMCSNYRYTPAFSGQWSRDTALNRSRDDPIGLGTNSDYASADRIPGMTHNRTPSMQQRQELDKDKPLPAEPPENDGQPRYSSPHAFGKPTELP</sequence>
<dbReference type="InterPro" id="IPR055481">
    <property type="entry name" value="DUF7053"/>
</dbReference>
<protein>
    <recommendedName>
        <fullName evidence="2">DUF7053 domain-containing protein</fullName>
    </recommendedName>
</protein>
<feature type="domain" description="DUF7053" evidence="2">
    <location>
        <begin position="3"/>
        <end position="172"/>
    </location>
</feature>
<dbReference type="Pfam" id="PF23155">
    <property type="entry name" value="DUF7053"/>
    <property type="match status" value="1"/>
</dbReference>
<evidence type="ECO:0000256" key="1">
    <source>
        <dbReference type="SAM" id="MobiDB-lite"/>
    </source>
</evidence>
<keyword evidence="4" id="KW-1185">Reference proteome</keyword>
<reference evidence="3 4" key="1">
    <citation type="submission" date="2017-03" db="EMBL/GenBank/DDBJ databases">
        <title>Genomes of endolithic fungi from Antarctica.</title>
        <authorList>
            <person name="Coleine C."/>
            <person name="Masonjones S."/>
            <person name="Stajich J.E."/>
        </authorList>
    </citation>
    <scope>NUCLEOTIDE SEQUENCE [LARGE SCALE GENOMIC DNA]</scope>
    <source>
        <strain evidence="3 4">CCFEE 6315</strain>
    </source>
</reference>
<dbReference type="OrthoDB" id="3246050at2759"/>
<comment type="caution">
    <text evidence="3">The sequence shown here is derived from an EMBL/GenBank/DDBJ whole genome shotgun (WGS) entry which is preliminary data.</text>
</comment>
<dbReference type="PANTHER" id="PTHR38117:SF2">
    <property type="entry name" value="NACHT AND WD40 DOMAIN PROTEIN"/>
    <property type="match status" value="1"/>
</dbReference>
<name>A0A4U0U6E2_9PEZI</name>
<dbReference type="PANTHER" id="PTHR38117">
    <property type="entry name" value="NACHT AND WD40 DOMAIN PROTEIN"/>
    <property type="match status" value="1"/>
</dbReference>